<proteinExistence type="predicted"/>
<accession>A0A9W6ETS9</accession>
<name>A0A9W6ETS9_9FLAO</name>
<protein>
    <submittedName>
        <fullName evidence="1">Uncharacterized protein</fullName>
    </submittedName>
</protein>
<comment type="caution">
    <text evidence="1">The sequence shown here is derived from an EMBL/GenBank/DDBJ whole genome shotgun (WGS) entry which is preliminary data.</text>
</comment>
<evidence type="ECO:0000313" key="1">
    <source>
        <dbReference type="EMBL" id="GLB52490.1"/>
    </source>
</evidence>
<dbReference type="Proteomes" id="UP001143545">
    <property type="component" value="Unassembled WGS sequence"/>
</dbReference>
<keyword evidence="2" id="KW-1185">Reference proteome</keyword>
<dbReference type="AlphaFoldDB" id="A0A9W6ETS9"/>
<organism evidence="1 2">
    <name type="scientific">Neptunitalea chrysea</name>
    <dbReference type="NCBI Taxonomy" id="1647581"/>
    <lineage>
        <taxon>Bacteria</taxon>
        <taxon>Pseudomonadati</taxon>
        <taxon>Bacteroidota</taxon>
        <taxon>Flavobacteriia</taxon>
        <taxon>Flavobacteriales</taxon>
        <taxon>Flavobacteriaceae</taxon>
        <taxon>Neptunitalea</taxon>
    </lineage>
</organism>
<gene>
    <name evidence="1" type="ORF">NBRC110019_15300</name>
</gene>
<evidence type="ECO:0000313" key="2">
    <source>
        <dbReference type="Proteomes" id="UP001143545"/>
    </source>
</evidence>
<dbReference type="EMBL" id="BRVP01000009">
    <property type="protein sequence ID" value="GLB52490.1"/>
    <property type="molecule type" value="Genomic_DNA"/>
</dbReference>
<reference evidence="1" key="1">
    <citation type="submission" date="2022-07" db="EMBL/GenBank/DDBJ databases">
        <title>Taxonomy of Novel Oxalotrophic and Methylotrophic Bacteria.</title>
        <authorList>
            <person name="Sahin N."/>
            <person name="Tani A."/>
        </authorList>
    </citation>
    <scope>NUCLEOTIDE SEQUENCE</scope>
    <source>
        <strain evidence="1">AM327</strain>
    </source>
</reference>
<sequence>MEYTMNHTEELLFLNATSTSTLKDFIKQQHLSKKKTEIAKQLTALKNLKAYNLISYSVQPLQIASKFLPPVS</sequence>